<sequence length="276" mass="30475">MTAKTPAAPGGASLESLQAMLAEAILAERPLAEEPELRSRAERVATGNGRLSPADQVEIYREQFWLRHEGSLEEDYPTLRHLLGAEGFQELCRAYLRAHPPRGFSLRDLAGAMPRFVTRTAPYWEDALLADCANTEWAFIEAFDAPDAPPFDPSVLTSTDEDAWAGARLVFHPSVRFLALSYPAHEFRAGVRLGEEPGRPKSKRTYLVVHRANDAVHCTPVEPMAFALLERLARDVPLGEACEAVAAADEDADIEAKIAPWFQAWVGAGWICEVRV</sequence>
<evidence type="ECO:0000313" key="4">
    <source>
        <dbReference type="Proteomes" id="UP001370348"/>
    </source>
</evidence>
<reference evidence="3 4" key="1">
    <citation type="submission" date="2021-12" db="EMBL/GenBank/DDBJ databases">
        <title>Discovery of the Pendulisporaceae a myxobacterial family with distinct sporulation behavior and unique specialized metabolism.</title>
        <authorList>
            <person name="Garcia R."/>
            <person name="Popoff A."/>
            <person name="Bader C.D."/>
            <person name="Loehr J."/>
            <person name="Walesch S."/>
            <person name="Walt C."/>
            <person name="Boldt J."/>
            <person name="Bunk B."/>
            <person name="Haeckl F.J.F.P.J."/>
            <person name="Gunesch A.P."/>
            <person name="Birkelbach J."/>
            <person name="Nuebel U."/>
            <person name="Pietschmann T."/>
            <person name="Bach T."/>
            <person name="Mueller R."/>
        </authorList>
    </citation>
    <scope>NUCLEOTIDE SEQUENCE [LARGE SCALE GENOMIC DNA]</scope>
    <source>
        <strain evidence="3 4">MSr11954</strain>
    </source>
</reference>
<dbReference type="RefSeq" id="WP_394824335.1">
    <property type="nucleotide sequence ID" value="NZ_CP089984.1"/>
</dbReference>
<dbReference type="Proteomes" id="UP001370348">
    <property type="component" value="Chromosome"/>
</dbReference>
<accession>A0ABZ2LWJ3</accession>
<name>A0ABZ2LWJ3_9BACT</name>
<keyword evidence="4" id="KW-1185">Reference proteome</keyword>
<gene>
    <name evidence="3" type="ORF">LZC94_43665</name>
</gene>
<dbReference type="EMBL" id="CP089984">
    <property type="protein sequence ID" value="WXB14710.1"/>
    <property type="molecule type" value="Genomic_DNA"/>
</dbReference>
<proteinExistence type="predicted"/>
<dbReference type="Pfam" id="PF22106">
    <property type="entry name" value="NGO1945_C"/>
    <property type="match status" value="1"/>
</dbReference>
<evidence type="ECO:0000259" key="2">
    <source>
        <dbReference type="Pfam" id="PF22106"/>
    </source>
</evidence>
<keyword evidence="3" id="KW-0238">DNA-binding</keyword>
<organism evidence="3 4">
    <name type="scientific">Pendulispora albinea</name>
    <dbReference type="NCBI Taxonomy" id="2741071"/>
    <lineage>
        <taxon>Bacteria</taxon>
        <taxon>Pseudomonadati</taxon>
        <taxon>Myxococcota</taxon>
        <taxon>Myxococcia</taxon>
        <taxon>Myxococcales</taxon>
        <taxon>Sorangiineae</taxon>
        <taxon>Pendulisporaceae</taxon>
        <taxon>Pendulispora</taxon>
    </lineage>
</organism>
<dbReference type="InterPro" id="IPR054098">
    <property type="entry name" value="NGO1945-like_C"/>
</dbReference>
<dbReference type="InterPro" id="IPR018640">
    <property type="entry name" value="DUF2063"/>
</dbReference>
<feature type="domain" description="Putative DNA-binding" evidence="1">
    <location>
        <begin position="17"/>
        <end position="117"/>
    </location>
</feature>
<protein>
    <submittedName>
        <fullName evidence="3">DNA-binding domain-containing protein</fullName>
    </submittedName>
</protein>
<dbReference type="GO" id="GO:0003677">
    <property type="term" value="F:DNA binding"/>
    <property type="evidence" value="ECO:0007669"/>
    <property type="project" value="UniProtKB-KW"/>
</dbReference>
<evidence type="ECO:0000259" key="1">
    <source>
        <dbReference type="Pfam" id="PF09836"/>
    </source>
</evidence>
<dbReference type="InterPro" id="IPR044922">
    <property type="entry name" value="DUF2063_N_sf"/>
</dbReference>
<dbReference type="Pfam" id="PF09836">
    <property type="entry name" value="DUF2063"/>
    <property type="match status" value="1"/>
</dbReference>
<dbReference type="Gene3D" id="1.10.150.690">
    <property type="entry name" value="DUF2063"/>
    <property type="match status" value="1"/>
</dbReference>
<feature type="domain" description="NGO1945-like C-terminal" evidence="2">
    <location>
        <begin position="179"/>
        <end position="265"/>
    </location>
</feature>
<evidence type="ECO:0000313" key="3">
    <source>
        <dbReference type="EMBL" id="WXB14710.1"/>
    </source>
</evidence>